<accession>E8QXP4</accession>
<evidence type="ECO:0000313" key="4">
    <source>
        <dbReference type="EMBL" id="ADV64081.1"/>
    </source>
</evidence>
<dbReference type="eggNOG" id="COG5492">
    <property type="taxonomic scope" value="Bacteria"/>
</dbReference>
<dbReference type="HOGENOM" id="CLU_005632_0_0_0"/>
<dbReference type="PANTHER" id="PTHR35889:SF3">
    <property type="entry name" value="F-BOX DOMAIN-CONTAINING PROTEIN"/>
    <property type="match status" value="1"/>
</dbReference>
<dbReference type="InParanoid" id="E8QXP4"/>
<dbReference type="Pfam" id="PF07587">
    <property type="entry name" value="PSD1"/>
    <property type="match status" value="1"/>
</dbReference>
<dbReference type="InterPro" id="IPR022655">
    <property type="entry name" value="DUF1553"/>
</dbReference>
<feature type="domain" description="DUF1549" evidence="2">
    <location>
        <begin position="341"/>
        <end position="524"/>
    </location>
</feature>
<dbReference type="KEGG" id="ipa:Isop_3524"/>
<evidence type="ECO:0008006" key="6">
    <source>
        <dbReference type="Google" id="ProtNLM"/>
    </source>
</evidence>
<feature type="signal peptide" evidence="1">
    <location>
        <begin position="1"/>
        <end position="31"/>
    </location>
</feature>
<reference evidence="4 5" key="2">
    <citation type="journal article" date="2011" name="Stand. Genomic Sci.">
        <title>Complete genome sequence of Isosphaera pallida type strain (IS1B).</title>
        <authorList>
            <consortium name="US DOE Joint Genome Institute (JGI-PGF)"/>
            <person name="Goker M."/>
            <person name="Cleland D."/>
            <person name="Saunders E."/>
            <person name="Lapidus A."/>
            <person name="Nolan M."/>
            <person name="Lucas S."/>
            <person name="Hammon N."/>
            <person name="Deshpande S."/>
            <person name="Cheng J.F."/>
            <person name="Tapia R."/>
            <person name="Han C."/>
            <person name="Goodwin L."/>
            <person name="Pitluck S."/>
            <person name="Liolios K."/>
            <person name="Pagani I."/>
            <person name="Ivanova N."/>
            <person name="Mavromatis K."/>
            <person name="Pati A."/>
            <person name="Chen A."/>
            <person name="Palaniappan K."/>
            <person name="Land M."/>
            <person name="Hauser L."/>
            <person name="Chang Y.J."/>
            <person name="Jeffries C.D."/>
            <person name="Detter J.C."/>
            <person name="Beck B."/>
            <person name="Woyke T."/>
            <person name="Bristow J."/>
            <person name="Eisen J.A."/>
            <person name="Markowitz V."/>
            <person name="Hugenholtz P."/>
            <person name="Kyrpides N.C."/>
            <person name="Klenk H.P."/>
        </authorList>
    </citation>
    <scope>NUCLEOTIDE SEQUENCE [LARGE SCALE GENOMIC DNA]</scope>
    <source>
        <strain evidence="5">ATCC 43644 / DSM 9630 / IS1B</strain>
    </source>
</reference>
<dbReference type="Proteomes" id="UP000008631">
    <property type="component" value="Chromosome"/>
</dbReference>
<dbReference type="PANTHER" id="PTHR35889">
    <property type="entry name" value="CYCLOINULO-OLIGOSACCHARIDE FRUCTANOTRANSFERASE-RELATED"/>
    <property type="match status" value="1"/>
</dbReference>
<evidence type="ECO:0000256" key="1">
    <source>
        <dbReference type="SAM" id="SignalP"/>
    </source>
</evidence>
<proteinExistence type="predicted"/>
<keyword evidence="1" id="KW-0732">Signal</keyword>
<evidence type="ECO:0000259" key="2">
    <source>
        <dbReference type="Pfam" id="PF07583"/>
    </source>
</evidence>
<feature type="chain" id="PRO_5003229857" description="Cell surface protein" evidence="1">
    <location>
        <begin position="32"/>
        <end position="829"/>
    </location>
</feature>
<evidence type="ECO:0000313" key="5">
    <source>
        <dbReference type="Proteomes" id="UP000008631"/>
    </source>
</evidence>
<feature type="domain" description="DUF1553" evidence="3">
    <location>
        <begin position="571"/>
        <end position="797"/>
    </location>
</feature>
<protein>
    <recommendedName>
        <fullName evidence="6">Cell surface protein</fullName>
    </recommendedName>
</protein>
<dbReference type="RefSeq" id="WP_013566369.1">
    <property type="nucleotide sequence ID" value="NC_014962.1"/>
</dbReference>
<sequence length="829" mass="91942">MTPFDRFRRPPLRHAGLAAACVLIAVSTANAGPPANANGKELVSIQVFPSAIDLSGARDRQSLVVQAHYANGITRDVTGSSQFSLTDPTLARVEGAVFYPAKDGETTLNVTYEGQTVTLPVKVREAEVRHPLSFRLDVMPVFMKAGCNSGSCHGAARGKDGFMLSLFGYDPAGDHVRLTREQVGRRINLAIPEDSTLLEKAINAVPHTGGKLFEKESEYYATLREWISNGAPNDDVSKVAKVVAVELYPPNGVLDGAGETQQLTVRARYSDGTDRDVTSLAVFLTNNETSAAVSPTGLITAGERGEAFVMARFETHTVGSPFIVLPKGLVFEYPDEPEVNEIDTLVANKLKKLRMAPSGLCSDEEFLRRVTIDIVGLVPTPEEFEAFMNDTSPDKRARKVDELLERKEFSEIWVNKWAELLQVKSSQQVSVKAMFLYFNWLVDKLSKNTPMDQMVRELLSASGGTFKNPATNFFQSTNDTKLLAENVAQVFMGMRIQCAQCHNHPFDRWTQDDYYGFVAFFAQIGRKQGEDYREQIVFNSGGGETKHPVDGRTMAPTFLGGGPADVQGKDRRAVLAEWLTSPHNPYFAKSFVNRVWAHFFGVGIVEPVDDFRVSNPASNPELLDALARRFTESHYDLKQLVRDICASRTYQRSTTRNESNAGDRLNFAHANLRRIKAENLLDIISQVTETKDKFPGLPLGARAVQIANGATSTYFLTTFGRATRETVCSCEVKMEPTLSQALHLLNGDTTNAKIQQSPVIKRLIDAKTPPNEAITYLYIRVLGRKPLDEEINALNHLVAGREQDPAALKQGYEDIFWSLLNSREFLFNH</sequence>
<organism evidence="4 5">
    <name type="scientific">Isosphaera pallida (strain ATCC 43644 / DSM 9630 / IS1B)</name>
    <dbReference type="NCBI Taxonomy" id="575540"/>
    <lineage>
        <taxon>Bacteria</taxon>
        <taxon>Pseudomonadati</taxon>
        <taxon>Planctomycetota</taxon>
        <taxon>Planctomycetia</taxon>
        <taxon>Isosphaerales</taxon>
        <taxon>Isosphaeraceae</taxon>
        <taxon>Isosphaera</taxon>
    </lineage>
</organism>
<evidence type="ECO:0000259" key="3">
    <source>
        <dbReference type="Pfam" id="PF07587"/>
    </source>
</evidence>
<dbReference type="STRING" id="575540.Isop_3524"/>
<dbReference type="AlphaFoldDB" id="E8QXP4"/>
<dbReference type="Gene3D" id="2.60.40.1080">
    <property type="match status" value="2"/>
</dbReference>
<dbReference type="Pfam" id="PF07583">
    <property type="entry name" value="PSCyt2"/>
    <property type="match status" value="1"/>
</dbReference>
<gene>
    <name evidence="4" type="ordered locus">Isop_3524</name>
</gene>
<reference key="1">
    <citation type="submission" date="2010-11" db="EMBL/GenBank/DDBJ databases">
        <title>The complete sequence of chromosome of Isophaera pallida ATCC 43644.</title>
        <authorList>
            <consortium name="US DOE Joint Genome Institute (JGI-PGF)"/>
            <person name="Lucas S."/>
            <person name="Copeland A."/>
            <person name="Lapidus A."/>
            <person name="Bruce D."/>
            <person name="Goodwin L."/>
            <person name="Pitluck S."/>
            <person name="Kyrpides N."/>
            <person name="Mavromatis K."/>
            <person name="Pagani I."/>
            <person name="Ivanova N."/>
            <person name="Saunders E."/>
            <person name="Brettin T."/>
            <person name="Detter J.C."/>
            <person name="Han C."/>
            <person name="Tapia R."/>
            <person name="Land M."/>
            <person name="Hauser L."/>
            <person name="Markowitz V."/>
            <person name="Cheng J.-F."/>
            <person name="Hugenholtz P."/>
            <person name="Woyke T."/>
            <person name="Wu D."/>
            <person name="Eisen J.A."/>
        </authorList>
    </citation>
    <scope>NUCLEOTIDE SEQUENCE</scope>
    <source>
        <strain>ATCC 43644</strain>
    </source>
</reference>
<dbReference type="OrthoDB" id="289126at2"/>
<keyword evidence="5" id="KW-1185">Reference proteome</keyword>
<name>E8QXP4_ISOPI</name>
<dbReference type="InterPro" id="IPR011444">
    <property type="entry name" value="DUF1549"/>
</dbReference>
<dbReference type="EMBL" id="CP002353">
    <property type="protein sequence ID" value="ADV64081.1"/>
    <property type="molecule type" value="Genomic_DNA"/>
</dbReference>